<evidence type="ECO:0000256" key="9">
    <source>
        <dbReference type="RuleBase" id="RU003357"/>
    </source>
</evidence>
<dbReference type="GO" id="GO:0015344">
    <property type="term" value="F:siderophore uptake transmembrane transporter activity"/>
    <property type="evidence" value="ECO:0007669"/>
    <property type="project" value="TreeGrafter"/>
</dbReference>
<sequence length="813" mass="89349">MKSIYINKIAPLCAFSLLIVGAASHAQKFSGVVLDADGNSIAKANVSLVNTKYKAVTDEKGEFTFSDIGAGKVELHVSAKNFSHVNEYFTITEQDLSEVTISMRATVMEVIDVYATPLHSSSIESALPVNVISGDDLRLKQASTLGETLKNEVGVHSSYFGPVASSPIIRGMDGPRVLITQNGLDVGDASRVGPDHAVAAEAGTAQQVEVLRGPSTLFYGSGAIGGVVNVVDNRVPKTTDNQVDYLLKHNDVADENEATLNINSGYKNFALHLDAFWRQSNDYKIPGYATAEENHDEDIHDEEHSEEETKGVLENSASKSSGFTVGSSYLFDAGYVGLSYGRMERTYGIPGHAEHSEEEHQEMVTASGGEAAVFGDLVQDRYQLLSEISFEDSFINRLVSKAAYTDYQHQEIEGGIVGTQFNNEMLETRFDLYHQAVDGWKGAWTLHYKESDFDAVGEEAFTPPSSTESIALAWLEEKHINNVLWQVGARIEQVKLNASSAGDLHDDHTDGLDSYSEESFHFIKQKFTPISASLGAVWGYSPGYNIGVSAAFSQRAPSASELFSNGAHIGTNTYEVGALFSVHEENHELHVDMSDQNVALETAYNLDLTWRKFEGDFGFVASAFYNHIDDYYYQANTGLFAEDGHESHDEAIEENNIEESTGLPVYVFQQNNVVMYGVEAEFFYQVTPSLKATLFTDYIRAKLTDNNNDNLPRIPPMRVGGQFNYITDKYSAELSATHYFKQSDTAALESETAGYTMLDANVNFFIDAVGDDMVAFVKVNNITNEQARVHTSFLKNVSPLPARGFTVGIRGSF</sequence>
<feature type="signal peptide" evidence="11">
    <location>
        <begin position="1"/>
        <end position="25"/>
    </location>
</feature>
<keyword evidence="4 8" id="KW-0812">Transmembrane</keyword>
<keyword evidence="11" id="KW-0732">Signal</keyword>
<feature type="domain" description="TonB-dependent receptor-like beta-barrel" evidence="12">
    <location>
        <begin position="390"/>
        <end position="782"/>
    </location>
</feature>
<dbReference type="Gene3D" id="2.40.170.20">
    <property type="entry name" value="TonB-dependent receptor, beta-barrel domain"/>
    <property type="match status" value="1"/>
</dbReference>
<evidence type="ECO:0000313" key="14">
    <source>
        <dbReference type="EMBL" id="TWX55605.1"/>
    </source>
</evidence>
<dbReference type="InterPro" id="IPR039426">
    <property type="entry name" value="TonB-dep_rcpt-like"/>
</dbReference>
<accession>A0A5C6Q7A4</accession>
<organism evidence="15 17">
    <name type="scientific">Colwellia hornerae</name>
    <dbReference type="NCBI Taxonomy" id="89402"/>
    <lineage>
        <taxon>Bacteria</taxon>
        <taxon>Pseudomonadati</taxon>
        <taxon>Pseudomonadota</taxon>
        <taxon>Gammaproteobacteria</taxon>
        <taxon>Alteromonadales</taxon>
        <taxon>Colwelliaceae</taxon>
        <taxon>Colwellia</taxon>
    </lineage>
</organism>
<feature type="domain" description="TonB-dependent receptor plug" evidence="13">
    <location>
        <begin position="124"/>
        <end position="227"/>
    </location>
</feature>
<dbReference type="Pfam" id="PF00593">
    <property type="entry name" value="TonB_dep_Rec_b-barrel"/>
    <property type="match status" value="1"/>
</dbReference>
<dbReference type="Pfam" id="PF13620">
    <property type="entry name" value="CarboxypepD_reg"/>
    <property type="match status" value="1"/>
</dbReference>
<dbReference type="EMBL" id="VOLQ01000030">
    <property type="protein sequence ID" value="TWX64621.1"/>
    <property type="molecule type" value="Genomic_DNA"/>
</dbReference>
<evidence type="ECO:0000256" key="11">
    <source>
        <dbReference type="SAM" id="SignalP"/>
    </source>
</evidence>
<evidence type="ECO:0000256" key="8">
    <source>
        <dbReference type="PROSITE-ProRule" id="PRU01360"/>
    </source>
</evidence>
<dbReference type="Pfam" id="PF07715">
    <property type="entry name" value="Plug"/>
    <property type="match status" value="1"/>
</dbReference>
<dbReference type="Proteomes" id="UP000321525">
    <property type="component" value="Unassembled WGS sequence"/>
</dbReference>
<evidence type="ECO:0000256" key="5">
    <source>
        <dbReference type="ARBA" id="ARBA00023077"/>
    </source>
</evidence>
<keyword evidence="6 8" id="KW-0472">Membrane</keyword>
<dbReference type="InterPro" id="IPR037066">
    <property type="entry name" value="Plug_dom_sf"/>
</dbReference>
<evidence type="ECO:0000313" key="16">
    <source>
        <dbReference type="Proteomes" id="UP000321525"/>
    </source>
</evidence>
<feature type="chain" id="PRO_5022827552" evidence="11">
    <location>
        <begin position="26"/>
        <end position="813"/>
    </location>
</feature>
<dbReference type="PROSITE" id="PS52016">
    <property type="entry name" value="TONB_DEPENDENT_REC_3"/>
    <property type="match status" value="1"/>
</dbReference>
<name>A0A5C6Q7A4_9GAMM</name>
<evidence type="ECO:0000256" key="1">
    <source>
        <dbReference type="ARBA" id="ARBA00004571"/>
    </source>
</evidence>
<keyword evidence="7 8" id="KW-0998">Cell outer membrane</keyword>
<evidence type="ECO:0000256" key="2">
    <source>
        <dbReference type="ARBA" id="ARBA00022448"/>
    </source>
</evidence>
<dbReference type="InterPro" id="IPR008969">
    <property type="entry name" value="CarboxyPept-like_regulatory"/>
</dbReference>
<dbReference type="PANTHER" id="PTHR30069:SF40">
    <property type="entry name" value="TONB-DEPENDENT RECEPTOR NMB0964-RELATED"/>
    <property type="match status" value="1"/>
</dbReference>
<proteinExistence type="inferred from homology"/>
<evidence type="ECO:0000313" key="17">
    <source>
        <dbReference type="Proteomes" id="UP000321917"/>
    </source>
</evidence>
<dbReference type="SUPFAM" id="SSF56935">
    <property type="entry name" value="Porins"/>
    <property type="match status" value="1"/>
</dbReference>
<dbReference type="Proteomes" id="UP000321917">
    <property type="component" value="Unassembled WGS sequence"/>
</dbReference>
<comment type="subcellular location">
    <subcellularLocation>
        <location evidence="1 8">Cell outer membrane</location>
        <topology evidence="1 8">Multi-pass membrane protein</topology>
    </subcellularLocation>
</comment>
<reference evidence="15 17" key="1">
    <citation type="submission" date="2019-07" db="EMBL/GenBank/DDBJ databases">
        <title>Genomes of sea-ice associated Colwellia species.</title>
        <authorList>
            <person name="Bowman J.P."/>
        </authorList>
    </citation>
    <scope>NUCLEOTIDE SEQUENCE [LARGE SCALE GENOMIC DNA]</scope>
    <source>
        <strain evidence="14 16">ACAM 607</strain>
        <strain evidence="15 17">IC036</strain>
    </source>
</reference>
<dbReference type="GO" id="GO:0009279">
    <property type="term" value="C:cell outer membrane"/>
    <property type="evidence" value="ECO:0007669"/>
    <property type="project" value="UniProtKB-SubCell"/>
</dbReference>
<keyword evidence="15" id="KW-0675">Receptor</keyword>
<feature type="region of interest" description="Disordered" evidence="10">
    <location>
        <begin position="294"/>
        <end position="319"/>
    </location>
</feature>
<dbReference type="EMBL" id="VOLR01000027">
    <property type="protein sequence ID" value="TWX55605.1"/>
    <property type="molecule type" value="Genomic_DNA"/>
</dbReference>
<dbReference type="InterPro" id="IPR012910">
    <property type="entry name" value="Plug_dom"/>
</dbReference>
<keyword evidence="3 8" id="KW-1134">Transmembrane beta strand</keyword>
<comment type="similarity">
    <text evidence="8 9">Belongs to the TonB-dependent receptor family.</text>
</comment>
<dbReference type="InterPro" id="IPR000531">
    <property type="entry name" value="Beta-barrel_TonB"/>
</dbReference>
<evidence type="ECO:0000259" key="13">
    <source>
        <dbReference type="Pfam" id="PF07715"/>
    </source>
</evidence>
<dbReference type="Gene3D" id="2.60.40.1120">
    <property type="entry name" value="Carboxypeptidase-like, regulatory domain"/>
    <property type="match status" value="1"/>
</dbReference>
<evidence type="ECO:0000256" key="3">
    <source>
        <dbReference type="ARBA" id="ARBA00022452"/>
    </source>
</evidence>
<dbReference type="RefSeq" id="WP_146800461.1">
    <property type="nucleotide sequence ID" value="NZ_VOLP01000026.1"/>
</dbReference>
<evidence type="ECO:0000313" key="15">
    <source>
        <dbReference type="EMBL" id="TWX64621.1"/>
    </source>
</evidence>
<keyword evidence="2 8" id="KW-0813">Transport</keyword>
<protein>
    <submittedName>
        <fullName evidence="15">TonB-dependent receptor</fullName>
    </submittedName>
</protein>
<evidence type="ECO:0000256" key="10">
    <source>
        <dbReference type="SAM" id="MobiDB-lite"/>
    </source>
</evidence>
<evidence type="ECO:0000256" key="4">
    <source>
        <dbReference type="ARBA" id="ARBA00022692"/>
    </source>
</evidence>
<dbReference type="InterPro" id="IPR036942">
    <property type="entry name" value="Beta-barrel_TonB_sf"/>
</dbReference>
<evidence type="ECO:0000256" key="6">
    <source>
        <dbReference type="ARBA" id="ARBA00023136"/>
    </source>
</evidence>
<evidence type="ECO:0000256" key="7">
    <source>
        <dbReference type="ARBA" id="ARBA00023237"/>
    </source>
</evidence>
<dbReference type="SUPFAM" id="SSF49464">
    <property type="entry name" value="Carboxypeptidase regulatory domain-like"/>
    <property type="match status" value="1"/>
</dbReference>
<dbReference type="AlphaFoldDB" id="A0A5C6Q7A4"/>
<gene>
    <name evidence="14" type="ORF">ESZ26_16005</name>
    <name evidence="15" type="ORF">ESZ27_14060</name>
</gene>
<feature type="compositionally biased region" description="Basic and acidic residues" evidence="10">
    <location>
        <begin position="297"/>
        <end position="311"/>
    </location>
</feature>
<dbReference type="OrthoDB" id="9795928at2"/>
<keyword evidence="16" id="KW-1185">Reference proteome</keyword>
<keyword evidence="5 9" id="KW-0798">TonB box</keyword>
<comment type="caution">
    <text evidence="15">The sequence shown here is derived from an EMBL/GenBank/DDBJ whole genome shotgun (WGS) entry which is preliminary data.</text>
</comment>
<dbReference type="Gene3D" id="2.170.130.10">
    <property type="entry name" value="TonB-dependent receptor, plug domain"/>
    <property type="match status" value="1"/>
</dbReference>
<dbReference type="GO" id="GO:0044718">
    <property type="term" value="P:siderophore transmembrane transport"/>
    <property type="evidence" value="ECO:0007669"/>
    <property type="project" value="TreeGrafter"/>
</dbReference>
<evidence type="ECO:0000259" key="12">
    <source>
        <dbReference type="Pfam" id="PF00593"/>
    </source>
</evidence>
<dbReference type="PANTHER" id="PTHR30069">
    <property type="entry name" value="TONB-DEPENDENT OUTER MEMBRANE RECEPTOR"/>
    <property type="match status" value="1"/>
</dbReference>